<reference evidence="2 3" key="1">
    <citation type="journal article" date="2021" name="Commun. Biol.">
        <title>The genome of Shorea leprosula (Dipterocarpaceae) highlights the ecological relevance of drought in aseasonal tropical rainforests.</title>
        <authorList>
            <person name="Ng K.K.S."/>
            <person name="Kobayashi M.J."/>
            <person name="Fawcett J.A."/>
            <person name="Hatakeyama M."/>
            <person name="Paape T."/>
            <person name="Ng C.H."/>
            <person name="Ang C.C."/>
            <person name="Tnah L.H."/>
            <person name="Lee C.T."/>
            <person name="Nishiyama T."/>
            <person name="Sese J."/>
            <person name="O'Brien M.J."/>
            <person name="Copetti D."/>
            <person name="Mohd Noor M.I."/>
            <person name="Ong R.C."/>
            <person name="Putra M."/>
            <person name="Sireger I.Z."/>
            <person name="Indrioko S."/>
            <person name="Kosugi Y."/>
            <person name="Izuno A."/>
            <person name="Isagi Y."/>
            <person name="Lee S.L."/>
            <person name="Shimizu K.K."/>
        </authorList>
    </citation>
    <scope>NUCLEOTIDE SEQUENCE [LARGE SCALE GENOMIC DNA]</scope>
    <source>
        <strain evidence="2">214</strain>
    </source>
</reference>
<organism evidence="2 3">
    <name type="scientific">Rubroshorea leprosula</name>
    <dbReference type="NCBI Taxonomy" id="152421"/>
    <lineage>
        <taxon>Eukaryota</taxon>
        <taxon>Viridiplantae</taxon>
        <taxon>Streptophyta</taxon>
        <taxon>Embryophyta</taxon>
        <taxon>Tracheophyta</taxon>
        <taxon>Spermatophyta</taxon>
        <taxon>Magnoliopsida</taxon>
        <taxon>eudicotyledons</taxon>
        <taxon>Gunneridae</taxon>
        <taxon>Pentapetalae</taxon>
        <taxon>rosids</taxon>
        <taxon>malvids</taxon>
        <taxon>Malvales</taxon>
        <taxon>Dipterocarpaceae</taxon>
        <taxon>Rubroshorea</taxon>
    </lineage>
</organism>
<name>A0AAV5LRH4_9ROSI</name>
<gene>
    <name evidence="2" type="ORF">SLEP1_g47219</name>
</gene>
<proteinExistence type="predicted"/>
<dbReference type="EMBL" id="BPVZ01000134">
    <property type="protein sequence ID" value="GKV39459.1"/>
    <property type="molecule type" value="Genomic_DNA"/>
</dbReference>
<evidence type="ECO:0000313" key="3">
    <source>
        <dbReference type="Proteomes" id="UP001054252"/>
    </source>
</evidence>
<feature type="chain" id="PRO_5043371977" evidence="1">
    <location>
        <begin position="17"/>
        <end position="51"/>
    </location>
</feature>
<keyword evidence="1" id="KW-0732">Signal</keyword>
<dbReference type="AlphaFoldDB" id="A0AAV5LRH4"/>
<dbReference type="Proteomes" id="UP001054252">
    <property type="component" value="Unassembled WGS sequence"/>
</dbReference>
<evidence type="ECO:0000313" key="2">
    <source>
        <dbReference type="EMBL" id="GKV39459.1"/>
    </source>
</evidence>
<evidence type="ECO:0000256" key="1">
    <source>
        <dbReference type="SAM" id="SignalP"/>
    </source>
</evidence>
<comment type="caution">
    <text evidence="2">The sequence shown here is derived from an EMBL/GenBank/DDBJ whole genome shotgun (WGS) entry which is preliminary data.</text>
</comment>
<keyword evidence="3" id="KW-1185">Reference proteome</keyword>
<accession>A0AAV5LRH4</accession>
<feature type="signal peptide" evidence="1">
    <location>
        <begin position="1"/>
        <end position="16"/>
    </location>
</feature>
<protein>
    <submittedName>
        <fullName evidence="2">Uncharacterized protein</fullName>
    </submittedName>
</protein>
<sequence length="51" mass="6143">MHQLLFMIFNVLQVMRELVLLRSTRVFFLLTSNMEMDINLSFHRPYGILLT</sequence>